<keyword evidence="1 6" id="KW-0813">Transport</keyword>
<evidence type="ECO:0000256" key="6">
    <source>
        <dbReference type="RuleBase" id="RU368020"/>
    </source>
</evidence>
<dbReference type="Proteomes" id="UP000782843">
    <property type="component" value="Unassembled WGS sequence"/>
</dbReference>
<evidence type="ECO:0000313" key="9">
    <source>
        <dbReference type="Proteomes" id="UP000782843"/>
    </source>
</evidence>
<dbReference type="AlphaFoldDB" id="A0A955RI56"/>
<organism evidence="8 9">
    <name type="scientific">Candidatus Dojkabacteria bacterium</name>
    <dbReference type="NCBI Taxonomy" id="2099670"/>
    <lineage>
        <taxon>Bacteria</taxon>
        <taxon>Candidatus Dojkabacteria</taxon>
    </lineage>
</organism>
<protein>
    <recommendedName>
        <fullName evidence="6">Ferredoxin</fullName>
    </recommendedName>
</protein>
<dbReference type="Pfam" id="PF13459">
    <property type="entry name" value="Fer4_15"/>
    <property type="match status" value="1"/>
</dbReference>
<dbReference type="InterPro" id="IPR017896">
    <property type="entry name" value="4Fe4S_Fe-S-bd"/>
</dbReference>
<evidence type="ECO:0000256" key="5">
    <source>
        <dbReference type="ARBA" id="ARBA00023014"/>
    </source>
</evidence>
<comment type="caution">
    <text evidence="8">The sequence shown here is derived from an EMBL/GenBank/DDBJ whole genome shotgun (WGS) entry which is preliminary data.</text>
</comment>
<evidence type="ECO:0000259" key="7">
    <source>
        <dbReference type="PROSITE" id="PS51379"/>
    </source>
</evidence>
<keyword evidence="5 6" id="KW-0411">Iron-sulfur</keyword>
<evidence type="ECO:0000256" key="4">
    <source>
        <dbReference type="ARBA" id="ARBA00023004"/>
    </source>
</evidence>
<accession>A0A955RI56</accession>
<dbReference type="SUPFAM" id="SSF54862">
    <property type="entry name" value="4Fe-4S ferredoxins"/>
    <property type="match status" value="1"/>
</dbReference>
<keyword evidence="4 6" id="KW-0408">Iron</keyword>
<evidence type="ECO:0000256" key="3">
    <source>
        <dbReference type="ARBA" id="ARBA00022982"/>
    </source>
</evidence>
<name>A0A955RI56_9BACT</name>
<comment type="function">
    <text evidence="6">Ferredoxins are iron-sulfur proteins that transfer electrons in a wide variety of metabolic reactions.</text>
</comment>
<proteinExistence type="predicted"/>
<dbReference type="InterPro" id="IPR001080">
    <property type="entry name" value="3Fe4S_ferredoxin"/>
</dbReference>
<gene>
    <name evidence="8" type="ORF">KC660_01430</name>
</gene>
<evidence type="ECO:0000313" key="8">
    <source>
        <dbReference type="EMBL" id="MCA9382050.1"/>
    </source>
</evidence>
<dbReference type="PROSITE" id="PS51379">
    <property type="entry name" value="4FE4S_FER_2"/>
    <property type="match status" value="1"/>
</dbReference>
<dbReference type="GO" id="GO:0005506">
    <property type="term" value="F:iron ion binding"/>
    <property type="evidence" value="ECO:0007669"/>
    <property type="project" value="UniProtKB-UniRule"/>
</dbReference>
<keyword evidence="3 6" id="KW-0249">Electron transport</keyword>
<dbReference type="PANTHER" id="PTHR36923">
    <property type="entry name" value="FERREDOXIN"/>
    <property type="match status" value="1"/>
</dbReference>
<dbReference type="GO" id="GO:0009055">
    <property type="term" value="F:electron transfer activity"/>
    <property type="evidence" value="ECO:0007669"/>
    <property type="project" value="UniProtKB-UniRule"/>
</dbReference>
<reference evidence="8" key="1">
    <citation type="submission" date="2020-04" db="EMBL/GenBank/DDBJ databases">
        <authorList>
            <person name="Zhang T."/>
        </authorList>
    </citation>
    <scope>NUCLEOTIDE SEQUENCE</scope>
    <source>
        <strain evidence="8">HKST-UBA10</strain>
    </source>
</reference>
<sequence length="78" mass="8533">MRIKVDRDLCTGIASCVALAPDVFELDDEMKAVLKAGKFTEDYASTTDYDAILAAAMSCPPRAIFLIDEETGEQLFPN</sequence>
<dbReference type="InterPro" id="IPR051269">
    <property type="entry name" value="Fe-S_cluster_ET"/>
</dbReference>
<evidence type="ECO:0000256" key="1">
    <source>
        <dbReference type="ARBA" id="ARBA00022448"/>
    </source>
</evidence>
<keyword evidence="2 6" id="KW-0479">Metal-binding</keyword>
<reference evidence="8" key="2">
    <citation type="journal article" date="2021" name="Microbiome">
        <title>Successional dynamics and alternative stable states in a saline activated sludge microbial community over 9 years.</title>
        <authorList>
            <person name="Wang Y."/>
            <person name="Ye J."/>
            <person name="Ju F."/>
            <person name="Liu L."/>
            <person name="Boyd J.A."/>
            <person name="Deng Y."/>
            <person name="Parks D.H."/>
            <person name="Jiang X."/>
            <person name="Yin X."/>
            <person name="Woodcroft B.J."/>
            <person name="Tyson G.W."/>
            <person name="Hugenholtz P."/>
            <person name="Polz M.F."/>
            <person name="Zhang T."/>
        </authorList>
    </citation>
    <scope>NUCLEOTIDE SEQUENCE</scope>
    <source>
        <strain evidence="8">HKST-UBA10</strain>
    </source>
</reference>
<dbReference type="EMBL" id="JAGQLG010000050">
    <property type="protein sequence ID" value="MCA9382050.1"/>
    <property type="molecule type" value="Genomic_DNA"/>
</dbReference>
<dbReference type="GO" id="GO:0051536">
    <property type="term" value="F:iron-sulfur cluster binding"/>
    <property type="evidence" value="ECO:0007669"/>
    <property type="project" value="UniProtKB-KW"/>
</dbReference>
<dbReference type="PANTHER" id="PTHR36923:SF3">
    <property type="entry name" value="FERREDOXIN"/>
    <property type="match status" value="1"/>
</dbReference>
<dbReference type="Gene3D" id="3.30.70.20">
    <property type="match status" value="1"/>
</dbReference>
<dbReference type="PRINTS" id="PR00352">
    <property type="entry name" value="3FE4SFRDOXIN"/>
</dbReference>
<feature type="domain" description="4Fe-4S ferredoxin-type" evidence="7">
    <location>
        <begin position="1"/>
        <end position="29"/>
    </location>
</feature>
<evidence type="ECO:0000256" key="2">
    <source>
        <dbReference type="ARBA" id="ARBA00022723"/>
    </source>
</evidence>